<keyword evidence="2" id="KW-0472">Membrane</keyword>
<dbReference type="InterPro" id="IPR050400">
    <property type="entry name" value="Bact_Cytoskel_RodZ"/>
</dbReference>
<name>A0A370DS05_9GAMM</name>
<dbReference type="InterPro" id="IPR001387">
    <property type="entry name" value="Cro/C1-type_HTH"/>
</dbReference>
<dbReference type="Gene3D" id="1.10.260.40">
    <property type="entry name" value="lambda repressor-like DNA-binding domains"/>
    <property type="match status" value="1"/>
</dbReference>
<dbReference type="SUPFAM" id="SSF47413">
    <property type="entry name" value="lambda repressor-like DNA-binding domains"/>
    <property type="match status" value="1"/>
</dbReference>
<evidence type="ECO:0000259" key="3">
    <source>
        <dbReference type="Pfam" id="PF13464"/>
    </source>
</evidence>
<comment type="caution">
    <text evidence="4">The sequence shown here is derived from an EMBL/GenBank/DDBJ whole genome shotgun (WGS) entry which is preliminary data.</text>
</comment>
<dbReference type="PANTHER" id="PTHR34475">
    <property type="match status" value="1"/>
</dbReference>
<organism evidence="4 5">
    <name type="scientific">endosymbiont of Escarpia spicata</name>
    <dbReference type="NCBI Taxonomy" id="2200908"/>
    <lineage>
        <taxon>Bacteria</taxon>
        <taxon>Pseudomonadati</taxon>
        <taxon>Pseudomonadota</taxon>
        <taxon>Gammaproteobacteria</taxon>
        <taxon>sulfur-oxidizing symbionts</taxon>
    </lineage>
</organism>
<reference evidence="4 5" key="1">
    <citation type="journal article" date="2018" name="ISME J.">
        <title>Endosymbiont genomes yield clues of tubeworm success.</title>
        <authorList>
            <person name="Li Y."/>
            <person name="Liles M.R."/>
            <person name="Halanych K.M."/>
        </authorList>
    </citation>
    <scope>NUCLEOTIDE SEQUENCE [LARGE SCALE GENOMIC DNA]</scope>
    <source>
        <strain evidence="4">A1462</strain>
    </source>
</reference>
<dbReference type="PANTHER" id="PTHR34475:SF1">
    <property type="entry name" value="CYTOSKELETON PROTEIN RODZ"/>
    <property type="match status" value="1"/>
</dbReference>
<dbReference type="InterPro" id="IPR010982">
    <property type="entry name" value="Lambda_DNA-bd_dom_sf"/>
</dbReference>
<dbReference type="EMBL" id="QFXE01000005">
    <property type="protein sequence ID" value="RDH87852.1"/>
    <property type="molecule type" value="Genomic_DNA"/>
</dbReference>
<accession>A0A370DS05</accession>
<keyword evidence="2" id="KW-1133">Transmembrane helix</keyword>
<evidence type="ECO:0000256" key="1">
    <source>
        <dbReference type="SAM" id="MobiDB-lite"/>
    </source>
</evidence>
<feature type="compositionally biased region" description="Polar residues" evidence="1">
    <location>
        <begin position="1"/>
        <end position="15"/>
    </location>
</feature>
<dbReference type="Pfam" id="PF13413">
    <property type="entry name" value="HTH_25"/>
    <property type="match status" value="1"/>
</dbReference>
<dbReference type="GO" id="GO:0003677">
    <property type="term" value="F:DNA binding"/>
    <property type="evidence" value="ECO:0007669"/>
    <property type="project" value="InterPro"/>
</dbReference>
<evidence type="ECO:0000256" key="2">
    <source>
        <dbReference type="SAM" id="Phobius"/>
    </source>
</evidence>
<dbReference type="CDD" id="cd00093">
    <property type="entry name" value="HTH_XRE"/>
    <property type="match status" value="1"/>
</dbReference>
<proteinExistence type="predicted"/>
<feature type="transmembrane region" description="Helical" evidence="2">
    <location>
        <begin position="120"/>
        <end position="140"/>
    </location>
</feature>
<gene>
    <name evidence="4" type="ORF">DIZ78_04755</name>
</gene>
<feature type="region of interest" description="Disordered" evidence="1">
    <location>
        <begin position="1"/>
        <end position="22"/>
    </location>
</feature>
<keyword evidence="5" id="KW-1185">Reference proteome</keyword>
<evidence type="ECO:0000313" key="5">
    <source>
        <dbReference type="Proteomes" id="UP000254771"/>
    </source>
</evidence>
<evidence type="ECO:0000313" key="4">
    <source>
        <dbReference type="EMBL" id="RDH87852.1"/>
    </source>
</evidence>
<dbReference type="Pfam" id="PF13464">
    <property type="entry name" value="RodZ_C"/>
    <property type="match status" value="1"/>
</dbReference>
<protein>
    <submittedName>
        <fullName evidence="4">DUF4115 domain-containing protein</fullName>
    </submittedName>
</protein>
<feature type="domain" description="Cytoskeleton protein RodZ-like C-terminal" evidence="3">
    <location>
        <begin position="264"/>
        <end position="336"/>
    </location>
</feature>
<dbReference type="AlphaFoldDB" id="A0A370DS05"/>
<dbReference type="InterPro" id="IPR025194">
    <property type="entry name" value="RodZ-like_C"/>
</dbReference>
<sequence length="342" mass="36510">MSVLTNNSESESEATVESIESPGARLRKARQSLGLDQAKVAAQLHLSETMIESLEWDDFDVLPGAVFVQGYLRNYARLLQLPEGEILAAFQALSPAQQSHGFPNVKVATVGKEVRSSHGAVRMMTWLIVISLLVLLGIWWQGQLDLRLGDDPVGTPAEVAPVIEPLPEMQNDTGVLTLSPPPAQEDEAPVESQAVVADSLEGEMPSEAEVAEAEGVVVADQESAQESMAIQLEESEADAVASVDEPPPVPVETPAPAPAAPKVVFEFSERCWAEVRDANGKARIFGEIAAGTTRLLDKGPAPYTVVLGNASGVSITVDGVAYDLKRHARANVARFSFDPSNL</sequence>
<dbReference type="Proteomes" id="UP000254771">
    <property type="component" value="Unassembled WGS sequence"/>
</dbReference>
<keyword evidence="2" id="KW-0812">Transmembrane</keyword>